<feature type="coiled-coil region" evidence="1">
    <location>
        <begin position="470"/>
        <end position="651"/>
    </location>
</feature>
<feature type="compositionally biased region" description="Basic and acidic residues" evidence="2">
    <location>
        <begin position="1028"/>
        <end position="1038"/>
    </location>
</feature>
<evidence type="ECO:0000313" key="4">
    <source>
        <dbReference type="Proteomes" id="UP001303160"/>
    </source>
</evidence>
<evidence type="ECO:0000256" key="2">
    <source>
        <dbReference type="SAM" id="MobiDB-lite"/>
    </source>
</evidence>
<name>A0AAN6XCK1_9PEZI</name>
<feature type="region of interest" description="Disordered" evidence="2">
    <location>
        <begin position="1"/>
        <end position="28"/>
    </location>
</feature>
<feature type="compositionally biased region" description="Acidic residues" evidence="2">
    <location>
        <begin position="1039"/>
        <end position="1091"/>
    </location>
</feature>
<dbReference type="PANTHER" id="PTHR31580">
    <property type="entry name" value="FILAMENT-LIKE PLANT PROTEIN 4"/>
    <property type="match status" value="1"/>
</dbReference>
<feature type="coiled-coil region" evidence="1">
    <location>
        <begin position="306"/>
        <end position="424"/>
    </location>
</feature>
<feature type="region of interest" description="Disordered" evidence="2">
    <location>
        <begin position="989"/>
        <end position="1108"/>
    </location>
</feature>
<dbReference type="Proteomes" id="UP001303160">
    <property type="component" value="Unassembled WGS sequence"/>
</dbReference>
<dbReference type="EMBL" id="MU864017">
    <property type="protein sequence ID" value="KAK4195327.1"/>
    <property type="molecule type" value="Genomic_DNA"/>
</dbReference>
<sequence length="1108" mass="124857">MSDSKDSNSTPTTPPPALLTADPGPSTRAQLLTRYTPKAPLSNMSPSVESYLQSLVQSQFASLIESHSEMHHEIQTLTRQNGKLGVRLAFAEGDLRAEHVELEKKPAVDSGIAGKFAELEKKLASLEMKLAAESSNAGKFAELERKLTWLEKNSSNAGKLAEMERTIITRNAVKLVEVERKLVSLEEKKPAAADDSGNASKLAEMERKLFLLERKLAIADRSNADKVTEVEDKIADLEAALDDKADDWQIDDAMELSKNNEEKVRDLKTYFDDKLASMEEGIAGCVELKGKIDEKLASLEEDIGFYGELEDQVDMVNDRCDAFESRDSGFGKALDGLEEAMKGVQRSVERERGLNAEARNKVDELKAQVEVLGENGRVPQEEHEGLEKRVSPLEAAVEAADKNMKELKESVEQMSIRATVAEMRRAASSMRVENGGNSMVSAEESVELKQMVLELQKDMSERFKTLTESHSELEKTVNSVENHMEEKMEKLNEKIYDKAMEMEDKMMEMEDKMMEMEGWMEEMQEKTEEMEEQMKDKVGLAEYGKLEDNVLALEDTVDWWRKRKEEFEEEVEEEEEDGDEDEDGGGWDELVRTVKDMAKKVEFVEKTLEEKADEEKCVLLDERLDAVEEAVKDWQEYYNEGEEEVDEEEVEKEEEDSGLTQLVKAAWERMDGLEEALDGKADEWKCVEFGERVKALEEALSNITDDEDDKFRMGNMLARLGNLEIDVEKGKLGKWEETQPASRPCFSPWNDWPSYPEYHFQSNPPTPPKEFVKADPFTCEYPMRRNLPITDMRRDDADSNIDTSAMASDNVRMDTPPRQSMPFGGYPFSGPARKHWFSSLNARPVGEEIGGVVTGMKESTQQAAAAVDPFSSQTIPAQTMAMKVAIPTEAGMMMAPDTMSSLYPSHPFNGGHPAVPSFSDPQVPRACYYPPSIPIHYQPPAFKPSHLQGWTPIPPSYRRGPNPHQPQSRLGPICREVSIAKQILDLSNKARDDKEAKASTTATAGATDEATFWRDMEALEDEPTLCEASDKNKGKEKDHDDDDDDDDDDKGEMSEDSEDYYEKDSDEEEEDFLVEATESDTEDWDVDDDEDGTRVFGSAKDGRGYWVA</sequence>
<comment type="caution">
    <text evidence="3">The sequence shown here is derived from an EMBL/GenBank/DDBJ whole genome shotgun (WGS) entry which is preliminary data.</text>
</comment>
<feature type="compositionally biased region" description="Low complexity" evidence="2">
    <location>
        <begin position="998"/>
        <end position="1010"/>
    </location>
</feature>
<evidence type="ECO:0000313" key="3">
    <source>
        <dbReference type="EMBL" id="KAK4195327.1"/>
    </source>
</evidence>
<gene>
    <name evidence="3" type="ORF">QBC40DRAFT_269387</name>
</gene>
<evidence type="ECO:0000256" key="1">
    <source>
        <dbReference type="SAM" id="Coils"/>
    </source>
</evidence>
<dbReference type="AlphaFoldDB" id="A0AAN6XCK1"/>
<protein>
    <submittedName>
        <fullName evidence="3">Uncharacterized protein</fullName>
    </submittedName>
</protein>
<accession>A0AAN6XCK1</accession>
<dbReference type="PANTHER" id="PTHR31580:SF49">
    <property type="entry name" value="FILAMENT-LIKE PLANT PROTEIN 3"/>
    <property type="match status" value="1"/>
</dbReference>
<reference evidence="3" key="2">
    <citation type="submission" date="2023-05" db="EMBL/GenBank/DDBJ databases">
        <authorList>
            <consortium name="Lawrence Berkeley National Laboratory"/>
            <person name="Steindorff A."/>
            <person name="Hensen N."/>
            <person name="Bonometti L."/>
            <person name="Westerberg I."/>
            <person name="Brannstrom I.O."/>
            <person name="Guillou S."/>
            <person name="Cros-Aarteil S."/>
            <person name="Calhoun S."/>
            <person name="Haridas S."/>
            <person name="Kuo A."/>
            <person name="Mondo S."/>
            <person name="Pangilinan J."/>
            <person name="Riley R."/>
            <person name="Labutti K."/>
            <person name="Andreopoulos B."/>
            <person name="Lipzen A."/>
            <person name="Chen C."/>
            <person name="Yanf M."/>
            <person name="Daum C."/>
            <person name="Ng V."/>
            <person name="Clum A."/>
            <person name="Ohm R."/>
            <person name="Martin F."/>
            <person name="Silar P."/>
            <person name="Natvig D."/>
            <person name="Lalanne C."/>
            <person name="Gautier V."/>
            <person name="Ament-Velasquez S.L."/>
            <person name="Kruys A."/>
            <person name="Hutchinson M.I."/>
            <person name="Powell A.J."/>
            <person name="Barry K."/>
            <person name="Miller A.N."/>
            <person name="Grigoriev I.V."/>
            <person name="Debuchy R."/>
            <person name="Gladieux P."/>
            <person name="Thoren M.H."/>
            <person name="Johannesson H."/>
        </authorList>
    </citation>
    <scope>NUCLEOTIDE SEQUENCE</scope>
    <source>
        <strain evidence="3">CBS 315.58</strain>
    </source>
</reference>
<organism evidence="3 4">
    <name type="scientific">Triangularia verruculosa</name>
    <dbReference type="NCBI Taxonomy" id="2587418"/>
    <lineage>
        <taxon>Eukaryota</taxon>
        <taxon>Fungi</taxon>
        <taxon>Dikarya</taxon>
        <taxon>Ascomycota</taxon>
        <taxon>Pezizomycotina</taxon>
        <taxon>Sordariomycetes</taxon>
        <taxon>Sordariomycetidae</taxon>
        <taxon>Sordariales</taxon>
        <taxon>Podosporaceae</taxon>
        <taxon>Triangularia</taxon>
    </lineage>
</organism>
<keyword evidence="4" id="KW-1185">Reference proteome</keyword>
<reference evidence="3" key="1">
    <citation type="journal article" date="2023" name="Mol. Phylogenet. Evol.">
        <title>Genome-scale phylogeny and comparative genomics of the fungal order Sordariales.</title>
        <authorList>
            <person name="Hensen N."/>
            <person name="Bonometti L."/>
            <person name="Westerberg I."/>
            <person name="Brannstrom I.O."/>
            <person name="Guillou S."/>
            <person name="Cros-Aarteil S."/>
            <person name="Calhoun S."/>
            <person name="Haridas S."/>
            <person name="Kuo A."/>
            <person name="Mondo S."/>
            <person name="Pangilinan J."/>
            <person name="Riley R."/>
            <person name="LaButti K."/>
            <person name="Andreopoulos B."/>
            <person name="Lipzen A."/>
            <person name="Chen C."/>
            <person name="Yan M."/>
            <person name="Daum C."/>
            <person name="Ng V."/>
            <person name="Clum A."/>
            <person name="Steindorff A."/>
            <person name="Ohm R.A."/>
            <person name="Martin F."/>
            <person name="Silar P."/>
            <person name="Natvig D.O."/>
            <person name="Lalanne C."/>
            <person name="Gautier V."/>
            <person name="Ament-Velasquez S.L."/>
            <person name="Kruys A."/>
            <person name="Hutchinson M.I."/>
            <person name="Powell A.J."/>
            <person name="Barry K."/>
            <person name="Miller A.N."/>
            <person name="Grigoriev I.V."/>
            <person name="Debuchy R."/>
            <person name="Gladieux P."/>
            <person name="Hiltunen Thoren M."/>
            <person name="Johannesson H."/>
        </authorList>
    </citation>
    <scope>NUCLEOTIDE SEQUENCE</scope>
    <source>
        <strain evidence="3">CBS 315.58</strain>
    </source>
</reference>
<keyword evidence="1" id="KW-0175">Coiled coil</keyword>
<feature type="coiled-coil region" evidence="1">
    <location>
        <begin position="175"/>
        <end position="247"/>
    </location>
</feature>
<proteinExistence type="predicted"/>